<keyword evidence="2" id="KW-0808">Transferase</keyword>
<feature type="domain" description="Methyltransferase" evidence="6">
    <location>
        <begin position="122"/>
        <end position="225"/>
    </location>
</feature>
<dbReference type="EMBL" id="JAQQWI010000024">
    <property type="protein sequence ID" value="KAK7994401.1"/>
    <property type="molecule type" value="Genomic_DNA"/>
</dbReference>
<evidence type="ECO:0000256" key="2">
    <source>
        <dbReference type="ARBA" id="ARBA00022679"/>
    </source>
</evidence>
<gene>
    <name evidence="7" type="ORF">PG991_015989</name>
</gene>
<feature type="compositionally biased region" description="Basic and acidic residues" evidence="5">
    <location>
        <begin position="17"/>
        <end position="36"/>
    </location>
</feature>
<evidence type="ECO:0000313" key="8">
    <source>
        <dbReference type="Proteomes" id="UP001396898"/>
    </source>
</evidence>
<comment type="pathway">
    <text evidence="1">Secondary metabolite biosynthesis.</text>
</comment>
<accession>A0ABR1R0F2</accession>
<keyword evidence="8" id="KW-1185">Reference proteome</keyword>
<feature type="region of interest" description="Disordered" evidence="5">
    <location>
        <begin position="1"/>
        <end position="36"/>
    </location>
</feature>
<dbReference type="CDD" id="cd02440">
    <property type="entry name" value="AdoMet_MTases"/>
    <property type="match status" value="1"/>
</dbReference>
<dbReference type="SUPFAM" id="SSF53335">
    <property type="entry name" value="S-adenosyl-L-methionine-dependent methyltransferases"/>
    <property type="match status" value="1"/>
</dbReference>
<dbReference type="Proteomes" id="UP001396898">
    <property type="component" value="Unassembled WGS sequence"/>
</dbReference>
<dbReference type="Pfam" id="PF13649">
    <property type="entry name" value="Methyltransf_25"/>
    <property type="match status" value="1"/>
</dbReference>
<organism evidence="7 8">
    <name type="scientific">Apiospora marii</name>
    <dbReference type="NCBI Taxonomy" id="335849"/>
    <lineage>
        <taxon>Eukaryota</taxon>
        <taxon>Fungi</taxon>
        <taxon>Dikarya</taxon>
        <taxon>Ascomycota</taxon>
        <taxon>Pezizomycotina</taxon>
        <taxon>Sordariomycetes</taxon>
        <taxon>Xylariomycetidae</taxon>
        <taxon>Amphisphaeriales</taxon>
        <taxon>Apiosporaceae</taxon>
        <taxon>Apiospora</taxon>
    </lineage>
</organism>
<evidence type="ECO:0000256" key="4">
    <source>
        <dbReference type="ARBA" id="ARBA00038314"/>
    </source>
</evidence>
<evidence type="ECO:0000256" key="3">
    <source>
        <dbReference type="ARBA" id="ARBA00022691"/>
    </source>
</evidence>
<dbReference type="PANTHER" id="PTHR35897">
    <property type="entry name" value="METHYLTRANSFERASE AUSD"/>
    <property type="match status" value="1"/>
</dbReference>
<evidence type="ECO:0000256" key="1">
    <source>
        <dbReference type="ARBA" id="ARBA00005179"/>
    </source>
</evidence>
<evidence type="ECO:0000256" key="5">
    <source>
        <dbReference type="SAM" id="MobiDB-lite"/>
    </source>
</evidence>
<evidence type="ECO:0000313" key="7">
    <source>
        <dbReference type="EMBL" id="KAK7994401.1"/>
    </source>
</evidence>
<comment type="similarity">
    <text evidence="4">Belongs to the class I-like SAM-binding methyltransferase superfamily.</text>
</comment>
<keyword evidence="3" id="KW-0949">S-adenosyl-L-methionine</keyword>
<sequence length="326" mass="37051">MLAPPQNESKPWMAKDSQGRPADKLDRAQAAQAKDDPTKAVEWFQPTVKSLPPSTVEFFENYIGIKGEEAIKEHIYMIRDMAWRVLPYPCIGLFRFLDFGIHLSPDYPRVVQRVRDEGASFLDLGCCFGQDLRKLAYDAWGASPPPACNLIGTDLEAAFLHLGYELFADRSRLGATFVPGDVFADDFLAPYRGKVDIIYLGSFLHLFNETQQKQIVRQLRRLLRPCPGSMVFGRNLGAGKGGHFRMESIGWDLYRHDQQTIAELFQSSRDDDDVLASTIDGEVEKKEVQWQVISSLSRYGSANWDDDRRGWQGDETKQMMFTAVRL</sequence>
<dbReference type="Gene3D" id="3.40.50.150">
    <property type="entry name" value="Vaccinia Virus protein VP39"/>
    <property type="match status" value="1"/>
</dbReference>
<reference evidence="7 8" key="1">
    <citation type="submission" date="2023-01" db="EMBL/GenBank/DDBJ databases">
        <title>Analysis of 21 Apiospora genomes using comparative genomics revels a genus with tremendous synthesis potential of carbohydrate active enzymes and secondary metabolites.</title>
        <authorList>
            <person name="Sorensen T."/>
        </authorList>
    </citation>
    <scope>NUCLEOTIDE SEQUENCE [LARGE SCALE GENOMIC DNA]</scope>
    <source>
        <strain evidence="7 8">CBS 20057</strain>
    </source>
</reference>
<dbReference type="PANTHER" id="PTHR35897:SF1">
    <property type="entry name" value="METHYLTRANSFERASE AUSD"/>
    <property type="match status" value="1"/>
</dbReference>
<evidence type="ECO:0000259" key="6">
    <source>
        <dbReference type="Pfam" id="PF13649"/>
    </source>
</evidence>
<protein>
    <recommendedName>
        <fullName evidence="6">Methyltransferase domain-containing protein</fullName>
    </recommendedName>
</protein>
<comment type="caution">
    <text evidence="7">The sequence shown here is derived from an EMBL/GenBank/DDBJ whole genome shotgun (WGS) entry which is preliminary data.</text>
</comment>
<proteinExistence type="inferred from homology"/>
<dbReference type="InterPro" id="IPR041698">
    <property type="entry name" value="Methyltransf_25"/>
</dbReference>
<dbReference type="InterPro" id="IPR029063">
    <property type="entry name" value="SAM-dependent_MTases_sf"/>
</dbReference>
<dbReference type="InterPro" id="IPR051654">
    <property type="entry name" value="Meroterpenoid_MTases"/>
</dbReference>
<name>A0ABR1R0F2_9PEZI</name>